<keyword evidence="8" id="KW-1185">Reference proteome</keyword>
<organism evidence="7 8">
    <name type="scientific">Gordonia insulae</name>
    <dbReference type="NCBI Taxonomy" id="2420509"/>
    <lineage>
        <taxon>Bacteria</taxon>
        <taxon>Bacillati</taxon>
        <taxon>Actinomycetota</taxon>
        <taxon>Actinomycetes</taxon>
        <taxon>Mycobacteriales</taxon>
        <taxon>Gordoniaceae</taxon>
        <taxon>Gordonia</taxon>
    </lineage>
</organism>
<dbReference type="KEGG" id="gom:D7316_01190"/>
<evidence type="ECO:0000313" key="8">
    <source>
        <dbReference type="Proteomes" id="UP000271469"/>
    </source>
</evidence>
<name>A0A3G8JHV1_9ACTN</name>
<dbReference type="Proteomes" id="UP000271469">
    <property type="component" value="Chromosome"/>
</dbReference>
<feature type="transmembrane region" description="Helical" evidence="6">
    <location>
        <begin position="124"/>
        <end position="141"/>
    </location>
</feature>
<feature type="transmembrane region" description="Helical" evidence="6">
    <location>
        <begin position="171"/>
        <end position="192"/>
    </location>
</feature>
<feature type="transmembrane region" description="Helical" evidence="6">
    <location>
        <begin position="204"/>
        <end position="228"/>
    </location>
</feature>
<dbReference type="EMBL" id="CP033972">
    <property type="protein sequence ID" value="AZG44604.1"/>
    <property type="molecule type" value="Genomic_DNA"/>
</dbReference>
<evidence type="ECO:0000256" key="1">
    <source>
        <dbReference type="ARBA" id="ARBA00004651"/>
    </source>
</evidence>
<reference evidence="7 8" key="1">
    <citation type="submission" date="2018-11" db="EMBL/GenBank/DDBJ databases">
        <title>Gordonia insulae sp. nov., isolated from an island soil.</title>
        <authorList>
            <person name="Kim Y.S."/>
            <person name="Kim S.B."/>
        </authorList>
    </citation>
    <scope>NUCLEOTIDE SEQUENCE [LARGE SCALE GENOMIC DNA]</scope>
    <source>
        <strain evidence="7 8">MMS17-SY073</strain>
    </source>
</reference>
<dbReference type="PANTHER" id="PTHR30086">
    <property type="entry name" value="ARGININE EXPORTER PROTEIN ARGO"/>
    <property type="match status" value="1"/>
</dbReference>
<evidence type="ECO:0000256" key="2">
    <source>
        <dbReference type="ARBA" id="ARBA00022475"/>
    </source>
</evidence>
<gene>
    <name evidence="7" type="primary">rhtB</name>
    <name evidence="7" type="ORF">D7316_01190</name>
</gene>
<dbReference type="PANTHER" id="PTHR30086:SF14">
    <property type="entry name" value="HOMOSERINE_HOMOSERINE LACTONE EFFLUX PROTEIN"/>
    <property type="match status" value="1"/>
</dbReference>
<feature type="transmembrane region" description="Helical" evidence="6">
    <location>
        <begin position="59"/>
        <end position="80"/>
    </location>
</feature>
<dbReference type="GO" id="GO:0005886">
    <property type="term" value="C:plasma membrane"/>
    <property type="evidence" value="ECO:0007669"/>
    <property type="project" value="UniProtKB-SubCell"/>
</dbReference>
<dbReference type="AlphaFoldDB" id="A0A3G8JHV1"/>
<comment type="subcellular location">
    <subcellularLocation>
        <location evidence="1">Cell membrane</location>
        <topology evidence="1">Multi-pass membrane protein</topology>
    </subcellularLocation>
</comment>
<protein>
    <submittedName>
        <fullName evidence="7">Homoserine/homoserine lactone efflux protein</fullName>
    </submittedName>
</protein>
<dbReference type="GO" id="GO:0042970">
    <property type="term" value="F:homoserine transmembrane transporter activity"/>
    <property type="evidence" value="ECO:0007669"/>
    <property type="project" value="TreeGrafter"/>
</dbReference>
<dbReference type="Pfam" id="PF01810">
    <property type="entry name" value="LysE"/>
    <property type="match status" value="1"/>
</dbReference>
<evidence type="ECO:0000256" key="5">
    <source>
        <dbReference type="ARBA" id="ARBA00023136"/>
    </source>
</evidence>
<dbReference type="RefSeq" id="WP_232016790.1">
    <property type="nucleotide sequence ID" value="NZ_CP033972.1"/>
</dbReference>
<dbReference type="InterPro" id="IPR001123">
    <property type="entry name" value="LeuE-type"/>
</dbReference>
<evidence type="ECO:0000256" key="3">
    <source>
        <dbReference type="ARBA" id="ARBA00022692"/>
    </source>
</evidence>
<keyword evidence="2" id="KW-1003">Cell membrane</keyword>
<feature type="transmembrane region" description="Helical" evidence="6">
    <location>
        <begin position="240"/>
        <end position="258"/>
    </location>
</feature>
<keyword evidence="4 6" id="KW-1133">Transmembrane helix</keyword>
<feature type="transmembrane region" description="Helical" evidence="6">
    <location>
        <begin position="92"/>
        <end position="118"/>
    </location>
</feature>
<keyword evidence="5 6" id="KW-0472">Membrane</keyword>
<accession>A0A3G8JHV1</accession>
<keyword evidence="3 6" id="KW-0812">Transmembrane</keyword>
<evidence type="ECO:0000313" key="7">
    <source>
        <dbReference type="EMBL" id="AZG44604.1"/>
    </source>
</evidence>
<sequence>MPSPANESVAELSTMAIVDLLVVDVRVRRTDSAGRRPRATDSGVAQAALYPRAVQISTWVALLTACLLISFTPGAGAINTMSNALNVGFRRAIWGVLGQQAALLIQLLVVAAGLGVVIAGSPTAFAVIRYLGAAYLVYLGVRQFLRRPDMSDQAAETLATESGWSMFVRGLWVNLLNPKAIVFLLAFIPGFVRTDQSLTGQYAIIAVTIVVVDITVMWFFFAVVARGFRRLTGSERGQRNLNRLFGTLFVAVGIMLAVL</sequence>
<proteinExistence type="predicted"/>
<evidence type="ECO:0000256" key="6">
    <source>
        <dbReference type="SAM" id="Phobius"/>
    </source>
</evidence>
<evidence type="ECO:0000256" key="4">
    <source>
        <dbReference type="ARBA" id="ARBA00022989"/>
    </source>
</evidence>